<dbReference type="EMBL" id="CAACVS010000011">
    <property type="protein sequence ID" value="VEU33845.1"/>
    <property type="molecule type" value="Genomic_DNA"/>
</dbReference>
<dbReference type="GO" id="GO:0006508">
    <property type="term" value="P:proteolysis"/>
    <property type="evidence" value="ECO:0007669"/>
    <property type="project" value="UniProtKB-KW"/>
</dbReference>
<dbReference type="GO" id="GO:0004197">
    <property type="term" value="F:cysteine-type endopeptidase activity"/>
    <property type="evidence" value="ECO:0007669"/>
    <property type="project" value="TreeGrafter"/>
</dbReference>
<reference evidence="4 5" key="1">
    <citation type="submission" date="2019-01" db="EMBL/GenBank/DDBJ databases">
        <authorList>
            <person name="Ferrante I. M."/>
        </authorList>
    </citation>
    <scope>NUCLEOTIDE SEQUENCE [LARGE SCALE GENOMIC DNA]</scope>
    <source>
        <strain evidence="4 5">B856</strain>
    </source>
</reference>
<keyword evidence="1" id="KW-0645">Protease</keyword>
<dbReference type="OrthoDB" id="167576at2759"/>
<keyword evidence="5" id="KW-1185">Reference proteome</keyword>
<dbReference type="PANTHER" id="PTHR46143:SF1">
    <property type="entry name" value="CALPAIN-7"/>
    <property type="match status" value="1"/>
</dbReference>
<keyword evidence="3" id="KW-0788">Thiol protease</keyword>
<dbReference type="Proteomes" id="UP000291116">
    <property type="component" value="Unassembled WGS sequence"/>
</dbReference>
<keyword evidence="2" id="KW-0378">Hydrolase</keyword>
<proteinExistence type="predicted"/>
<evidence type="ECO:0000313" key="5">
    <source>
        <dbReference type="Proteomes" id="UP000291116"/>
    </source>
</evidence>
<evidence type="ECO:0008006" key="6">
    <source>
        <dbReference type="Google" id="ProtNLM"/>
    </source>
</evidence>
<evidence type="ECO:0000313" key="4">
    <source>
        <dbReference type="EMBL" id="VEU33845.1"/>
    </source>
</evidence>
<gene>
    <name evidence="4" type="ORF">PSNMU_V1.4_AUG-EV-PASAV3_0005360</name>
</gene>
<organism evidence="4 5">
    <name type="scientific">Pseudo-nitzschia multistriata</name>
    <dbReference type="NCBI Taxonomy" id="183589"/>
    <lineage>
        <taxon>Eukaryota</taxon>
        <taxon>Sar</taxon>
        <taxon>Stramenopiles</taxon>
        <taxon>Ochrophyta</taxon>
        <taxon>Bacillariophyta</taxon>
        <taxon>Bacillariophyceae</taxon>
        <taxon>Bacillariophycidae</taxon>
        <taxon>Bacillariales</taxon>
        <taxon>Bacillariaceae</taxon>
        <taxon>Pseudo-nitzschia</taxon>
    </lineage>
</organism>
<sequence>MGFKQRPPSMISNISPYTIRQQYVTDCSFIASLCVCALFEKRFRKRLITPIVYPQDKDGIPVYNPSGKYIVKLWLNGVARTKSR</sequence>
<name>A0A448YVP3_9STRA</name>
<evidence type="ECO:0000256" key="1">
    <source>
        <dbReference type="ARBA" id="ARBA00022670"/>
    </source>
</evidence>
<dbReference type="InterPro" id="IPR038765">
    <property type="entry name" value="Papain-like_cys_pep_sf"/>
</dbReference>
<accession>A0A448YVP3</accession>
<evidence type="ECO:0000256" key="3">
    <source>
        <dbReference type="ARBA" id="ARBA00022807"/>
    </source>
</evidence>
<dbReference type="SUPFAM" id="SSF54001">
    <property type="entry name" value="Cysteine proteinases"/>
    <property type="match status" value="1"/>
</dbReference>
<protein>
    <recommendedName>
        <fullName evidence="6">Calpain catalytic domain-containing protein</fullName>
    </recommendedName>
</protein>
<dbReference type="InterPro" id="IPR051297">
    <property type="entry name" value="PalB/RIM13"/>
</dbReference>
<dbReference type="AlphaFoldDB" id="A0A448YVP3"/>
<evidence type="ECO:0000256" key="2">
    <source>
        <dbReference type="ARBA" id="ARBA00022801"/>
    </source>
</evidence>
<dbReference type="PANTHER" id="PTHR46143">
    <property type="entry name" value="CALPAIN-7"/>
    <property type="match status" value="1"/>
</dbReference>